<sequence>MPTDYNSLPRLLDLRMRVRECPKNEDHKDVRVDLRIDRAEIDGPDGAVISVQLQRATLSMDLSGLEAVPQTRFGEPVLENKIVEKQTTKVTTNLDGKVGLHAGADITKVVPVSLRLTADASAEAKAVSVYTAKQEIAEFRVKARGGDTWEVSEPRTKTSGMEERTLDGSYLSDEVLCKVATQRGANMLSVEMTALAKQKEMTLELKKGKLLHTFLSVGQEKLFKILVAKSLGLEGNPYAGIVKLSRSEIGIED</sequence>
<accession>A0A1M5I6N2</accession>
<dbReference type="RefSeq" id="WP_154071993.1">
    <property type="nucleotide sequence ID" value="NZ_LT670817.1"/>
</dbReference>
<name>A0A1M5I6N2_9BRAD</name>
<proteinExistence type="predicted"/>
<reference evidence="1 2" key="1">
    <citation type="submission" date="2016-11" db="EMBL/GenBank/DDBJ databases">
        <authorList>
            <person name="Jaros S."/>
            <person name="Januszkiewicz K."/>
            <person name="Wedrychowicz H."/>
        </authorList>
    </citation>
    <scope>NUCLEOTIDE SEQUENCE [LARGE SCALE GENOMIC DNA]</scope>
    <source>
        <strain evidence="1 2">GAS138</strain>
    </source>
</reference>
<protein>
    <submittedName>
        <fullName evidence="1">Uncharacterized protein</fullName>
    </submittedName>
</protein>
<dbReference type="EMBL" id="LT670817">
    <property type="protein sequence ID" value="SHG23935.1"/>
    <property type="molecule type" value="Genomic_DNA"/>
</dbReference>
<evidence type="ECO:0000313" key="2">
    <source>
        <dbReference type="Proteomes" id="UP000189796"/>
    </source>
</evidence>
<gene>
    <name evidence="1" type="ORF">SAMN05443248_0826</name>
</gene>
<dbReference type="AlphaFoldDB" id="A0A1M5I6N2"/>
<organism evidence="1 2">
    <name type="scientific">Bradyrhizobium erythrophlei</name>
    <dbReference type="NCBI Taxonomy" id="1437360"/>
    <lineage>
        <taxon>Bacteria</taxon>
        <taxon>Pseudomonadati</taxon>
        <taxon>Pseudomonadota</taxon>
        <taxon>Alphaproteobacteria</taxon>
        <taxon>Hyphomicrobiales</taxon>
        <taxon>Nitrobacteraceae</taxon>
        <taxon>Bradyrhizobium</taxon>
    </lineage>
</organism>
<evidence type="ECO:0000313" key="1">
    <source>
        <dbReference type="EMBL" id="SHG23935.1"/>
    </source>
</evidence>
<dbReference type="Proteomes" id="UP000189796">
    <property type="component" value="Chromosome I"/>
</dbReference>